<dbReference type="RefSeq" id="WP_379909174.1">
    <property type="nucleotide sequence ID" value="NZ_JBHSWE010000001.1"/>
</dbReference>
<keyword evidence="4" id="KW-1185">Reference proteome</keyword>
<reference evidence="4" key="1">
    <citation type="journal article" date="2019" name="Int. J. Syst. Evol. Microbiol.">
        <title>The Global Catalogue of Microorganisms (GCM) 10K type strain sequencing project: providing services to taxonomists for standard genome sequencing and annotation.</title>
        <authorList>
            <consortium name="The Broad Institute Genomics Platform"/>
            <consortium name="The Broad Institute Genome Sequencing Center for Infectious Disease"/>
            <person name="Wu L."/>
            <person name="Ma J."/>
        </authorList>
    </citation>
    <scope>NUCLEOTIDE SEQUENCE [LARGE SCALE GENOMIC DNA]</scope>
    <source>
        <strain evidence="4">NBRC 111756</strain>
    </source>
</reference>
<feature type="region of interest" description="Disordered" evidence="1">
    <location>
        <begin position="131"/>
        <end position="162"/>
    </location>
</feature>
<organism evidence="3 4">
    <name type="scientific">Marinobacterium aestuariivivens</name>
    <dbReference type="NCBI Taxonomy" id="1698799"/>
    <lineage>
        <taxon>Bacteria</taxon>
        <taxon>Pseudomonadati</taxon>
        <taxon>Pseudomonadota</taxon>
        <taxon>Gammaproteobacteria</taxon>
        <taxon>Oceanospirillales</taxon>
        <taxon>Oceanospirillaceae</taxon>
        <taxon>Marinobacterium</taxon>
    </lineage>
</organism>
<name>A0ABW1ZZU2_9GAMM</name>
<dbReference type="CDD" id="cd00060">
    <property type="entry name" value="FHA"/>
    <property type="match status" value="1"/>
</dbReference>
<dbReference type="PROSITE" id="PS50006">
    <property type="entry name" value="FHA_DOMAIN"/>
    <property type="match status" value="1"/>
</dbReference>
<comment type="caution">
    <text evidence="3">The sequence shown here is derived from an EMBL/GenBank/DDBJ whole genome shotgun (WGS) entry which is preliminary data.</text>
</comment>
<evidence type="ECO:0000256" key="1">
    <source>
        <dbReference type="SAM" id="MobiDB-lite"/>
    </source>
</evidence>
<evidence type="ECO:0000313" key="3">
    <source>
        <dbReference type="EMBL" id="MFC6670673.1"/>
    </source>
</evidence>
<dbReference type="Gene3D" id="2.60.200.20">
    <property type="match status" value="1"/>
</dbReference>
<dbReference type="SMART" id="SM00240">
    <property type="entry name" value="FHA"/>
    <property type="match status" value="1"/>
</dbReference>
<dbReference type="Proteomes" id="UP001596422">
    <property type="component" value="Unassembled WGS sequence"/>
</dbReference>
<dbReference type="InterPro" id="IPR008984">
    <property type="entry name" value="SMAD_FHA_dom_sf"/>
</dbReference>
<dbReference type="Pfam" id="PF00498">
    <property type="entry name" value="FHA"/>
    <property type="match status" value="1"/>
</dbReference>
<feature type="domain" description="FHA" evidence="2">
    <location>
        <begin position="8"/>
        <end position="59"/>
    </location>
</feature>
<accession>A0ABW1ZZU2</accession>
<evidence type="ECO:0000259" key="2">
    <source>
        <dbReference type="PROSITE" id="PS50006"/>
    </source>
</evidence>
<sequence>MALPDGGGTIGRAYDCTLQLPDFDRQLSRIHAEISRDPRGGYQVTDRSTNGLRVNGRLLGRGRHQRLGDGDILRLGGYSLLVSDLSSLLNARPAPADEGPAQPQGPVFDLDNLDATDSAWPLDDAEAGAFEPEPDSDFSRHNVMADDPFGPDPFEDDCELPLPEKPARADVVTLDQAPSTGESRALHASLQALTRLLEQQQHQAVAPWGRSG</sequence>
<gene>
    <name evidence="3" type="ORF">ACFQDL_11730</name>
</gene>
<dbReference type="EMBL" id="JBHSWE010000001">
    <property type="protein sequence ID" value="MFC6670673.1"/>
    <property type="molecule type" value="Genomic_DNA"/>
</dbReference>
<dbReference type="SUPFAM" id="SSF49879">
    <property type="entry name" value="SMAD/FHA domain"/>
    <property type="match status" value="1"/>
</dbReference>
<protein>
    <submittedName>
        <fullName evidence="3">FHA domain-containing protein</fullName>
    </submittedName>
</protein>
<dbReference type="InterPro" id="IPR000253">
    <property type="entry name" value="FHA_dom"/>
</dbReference>
<proteinExistence type="predicted"/>
<evidence type="ECO:0000313" key="4">
    <source>
        <dbReference type="Proteomes" id="UP001596422"/>
    </source>
</evidence>